<proteinExistence type="predicted"/>
<name>A0A4P2R336_SORCE</name>
<dbReference type="AlphaFoldDB" id="A0A4P2R336"/>
<keyword evidence="3 8" id="KW-0489">Methyltransferase</keyword>
<dbReference type="NCBIfam" id="NF006396">
    <property type="entry name" value="PRK08645.1"/>
    <property type="match status" value="1"/>
</dbReference>
<sequence>MRPMSRTRPEAPFLDAIRRSILVFDGAMGSLLYERGVFVTQNFEQLNVTRPDLVKRVHADYVAAGANVIETNTFGANRFRLERYGLVNEVRNFNLAGARIAREIAGGDAYVAGSIGPTGLVPGVAKRDDLAAAAATFAEQAGALAEGGADLLVLETFRHLDEIKLAIEAARQAAPGLPVLASMTFDTSGVVADGSEPERVARTLRDLGVDLLGVNCGDGPQLSLAMAERMATAGLPLCVQPNAGLPRTVDGRLLYMATPEYFDVFARRMIQAGATMIGGCCGTTPEHVKWMAKSARMLRGSAVPEVTSRPHVTMDAPTGSEPTPLGERSPLAAKIAAGKFVVSVEVNPAPGLSPESALSAAKMLIDNGVDVVNVADGPRATARMTNLAFCSLLVQRYGIEPILHVCGRDRNLIGQMAHLLGAHAIGIKNLVIITGDPPKVGDYPEATAVYDLDSIGLLHMASTMNRGLDPAGKPIPGGKTSFLLATGLEPGAPDLDKELARLERKRAAGADIIMTQPVFHQDLLEKVLRRIEHLGMPVLVGVLPLVSYKNAEFLHNEVPGMQIPEEIRERMRKVPAGPEARKEGVKIAREMLFSVRDRVQGAYLMPPLGRYELALEVLDGLKAS</sequence>
<dbReference type="Proteomes" id="UP000295497">
    <property type="component" value="Chromosome"/>
</dbReference>
<evidence type="ECO:0000256" key="5">
    <source>
        <dbReference type="ARBA" id="ARBA00022679"/>
    </source>
</evidence>
<evidence type="ECO:0000256" key="9">
    <source>
        <dbReference type="SAM" id="MobiDB-lite"/>
    </source>
</evidence>
<dbReference type="Pfam" id="PF02219">
    <property type="entry name" value="MTHFR"/>
    <property type="match status" value="1"/>
</dbReference>
<dbReference type="Gene3D" id="3.20.20.220">
    <property type="match status" value="1"/>
</dbReference>
<evidence type="ECO:0000256" key="4">
    <source>
        <dbReference type="ARBA" id="ARBA00022630"/>
    </source>
</evidence>
<feature type="region of interest" description="Disordered" evidence="9">
    <location>
        <begin position="306"/>
        <end position="326"/>
    </location>
</feature>
<feature type="domain" description="Hcy-binding" evidence="10">
    <location>
        <begin position="10"/>
        <end position="295"/>
    </location>
</feature>
<evidence type="ECO:0000256" key="1">
    <source>
        <dbReference type="ARBA" id="ARBA00001974"/>
    </source>
</evidence>
<evidence type="ECO:0000256" key="8">
    <source>
        <dbReference type="PROSITE-ProRule" id="PRU00333"/>
    </source>
</evidence>
<gene>
    <name evidence="11" type="ORF">SOCE836_095880</name>
</gene>
<keyword evidence="8" id="KW-0862">Zinc</keyword>
<feature type="binding site" evidence="8">
    <location>
        <position position="281"/>
    </location>
    <ligand>
        <name>Zn(2+)</name>
        <dbReference type="ChEBI" id="CHEBI:29105"/>
    </ligand>
</feature>
<keyword evidence="4" id="KW-0285">Flavoprotein</keyword>
<dbReference type="PROSITE" id="PS50970">
    <property type="entry name" value="HCY"/>
    <property type="match status" value="1"/>
</dbReference>
<evidence type="ECO:0000256" key="6">
    <source>
        <dbReference type="ARBA" id="ARBA00022827"/>
    </source>
</evidence>
<protein>
    <submittedName>
        <fullName evidence="11">Homocysteine S-methyltransferase</fullName>
    </submittedName>
</protein>
<dbReference type="EMBL" id="CP012672">
    <property type="protein sequence ID" value="AUX37365.1"/>
    <property type="molecule type" value="Genomic_DNA"/>
</dbReference>
<reference evidence="11 12" key="1">
    <citation type="submission" date="2015-09" db="EMBL/GenBank/DDBJ databases">
        <title>Sorangium comparison.</title>
        <authorList>
            <person name="Zaburannyi N."/>
            <person name="Bunk B."/>
            <person name="Overmann J."/>
            <person name="Mueller R."/>
        </authorList>
    </citation>
    <scope>NUCLEOTIDE SEQUENCE [LARGE SCALE GENOMIC DNA]</scope>
    <source>
        <strain evidence="11 12">So ce836</strain>
    </source>
</reference>
<feature type="binding site" evidence="8">
    <location>
        <position position="216"/>
    </location>
    <ligand>
        <name>Zn(2+)</name>
        <dbReference type="ChEBI" id="CHEBI:29105"/>
    </ligand>
</feature>
<dbReference type="SUPFAM" id="SSF51730">
    <property type="entry name" value="FAD-linked oxidoreductase"/>
    <property type="match status" value="1"/>
</dbReference>
<evidence type="ECO:0000256" key="7">
    <source>
        <dbReference type="ARBA" id="ARBA00023002"/>
    </source>
</evidence>
<evidence type="ECO:0000313" key="11">
    <source>
        <dbReference type="EMBL" id="AUX37365.1"/>
    </source>
</evidence>
<comment type="cofactor">
    <cofactor evidence="8">
        <name>Zn(2+)</name>
        <dbReference type="ChEBI" id="CHEBI:29105"/>
    </cofactor>
</comment>
<dbReference type="GO" id="GO:0004489">
    <property type="term" value="F:methylenetetrahydrofolate reductase [NAD(P)H] activity"/>
    <property type="evidence" value="ECO:0007669"/>
    <property type="project" value="InterPro"/>
</dbReference>
<dbReference type="GO" id="GO:0032259">
    <property type="term" value="P:methylation"/>
    <property type="evidence" value="ECO:0007669"/>
    <property type="project" value="UniProtKB-KW"/>
</dbReference>
<comment type="cofactor">
    <cofactor evidence="1">
        <name>FAD</name>
        <dbReference type="ChEBI" id="CHEBI:57692"/>
    </cofactor>
</comment>
<keyword evidence="7" id="KW-0560">Oxidoreductase</keyword>
<dbReference type="Pfam" id="PF02574">
    <property type="entry name" value="S-methyl_trans"/>
    <property type="match status" value="1"/>
</dbReference>
<dbReference type="GO" id="GO:0008168">
    <property type="term" value="F:methyltransferase activity"/>
    <property type="evidence" value="ECO:0007669"/>
    <property type="project" value="UniProtKB-UniRule"/>
</dbReference>
<dbReference type="PANTHER" id="PTHR11103:SF18">
    <property type="entry name" value="SLR1189 PROTEIN"/>
    <property type="match status" value="1"/>
</dbReference>
<comment type="pathway">
    <text evidence="2">One-carbon metabolism; tetrahydrofolate interconversion.</text>
</comment>
<keyword evidence="6" id="KW-0274">FAD</keyword>
<dbReference type="SUPFAM" id="SSF82282">
    <property type="entry name" value="Homocysteine S-methyltransferase"/>
    <property type="match status" value="1"/>
</dbReference>
<dbReference type="CDD" id="cd00537">
    <property type="entry name" value="MTHFR"/>
    <property type="match status" value="1"/>
</dbReference>
<dbReference type="InterPro" id="IPR003726">
    <property type="entry name" value="HCY_dom"/>
</dbReference>
<dbReference type="PANTHER" id="PTHR11103">
    <property type="entry name" value="SLR1189 PROTEIN"/>
    <property type="match status" value="1"/>
</dbReference>
<accession>A0A4P2R336</accession>
<dbReference type="Gene3D" id="3.20.20.330">
    <property type="entry name" value="Homocysteine-binding-like domain"/>
    <property type="match status" value="1"/>
</dbReference>
<evidence type="ECO:0000256" key="3">
    <source>
        <dbReference type="ARBA" id="ARBA00022603"/>
    </source>
</evidence>
<dbReference type="InterPro" id="IPR036589">
    <property type="entry name" value="HCY_dom_sf"/>
</dbReference>
<dbReference type="GO" id="GO:0046872">
    <property type="term" value="F:metal ion binding"/>
    <property type="evidence" value="ECO:0007669"/>
    <property type="project" value="UniProtKB-KW"/>
</dbReference>
<dbReference type="GO" id="GO:0006555">
    <property type="term" value="P:methionine metabolic process"/>
    <property type="evidence" value="ECO:0007669"/>
    <property type="project" value="InterPro"/>
</dbReference>
<keyword evidence="8" id="KW-0479">Metal-binding</keyword>
<dbReference type="InterPro" id="IPR003171">
    <property type="entry name" value="Mehydrof_redctse-like"/>
</dbReference>
<keyword evidence="5 8" id="KW-0808">Transferase</keyword>
<dbReference type="InterPro" id="IPR029041">
    <property type="entry name" value="FAD-linked_oxidoreductase-like"/>
</dbReference>
<evidence type="ECO:0000259" key="10">
    <source>
        <dbReference type="PROSITE" id="PS50970"/>
    </source>
</evidence>
<dbReference type="UniPathway" id="UPA00193"/>
<evidence type="ECO:0000313" key="12">
    <source>
        <dbReference type="Proteomes" id="UP000295497"/>
    </source>
</evidence>
<evidence type="ECO:0000256" key="2">
    <source>
        <dbReference type="ARBA" id="ARBA00004777"/>
    </source>
</evidence>
<organism evidence="11 12">
    <name type="scientific">Sorangium cellulosum</name>
    <name type="common">Polyangium cellulosum</name>
    <dbReference type="NCBI Taxonomy" id="56"/>
    <lineage>
        <taxon>Bacteria</taxon>
        <taxon>Pseudomonadati</taxon>
        <taxon>Myxococcota</taxon>
        <taxon>Polyangia</taxon>
        <taxon>Polyangiales</taxon>
        <taxon>Polyangiaceae</taxon>
        <taxon>Sorangium</taxon>
    </lineage>
</organism>
<dbReference type="GO" id="GO:0035999">
    <property type="term" value="P:tetrahydrofolate interconversion"/>
    <property type="evidence" value="ECO:0007669"/>
    <property type="project" value="UniProtKB-UniPathway"/>
</dbReference>
<feature type="binding site" evidence="8">
    <location>
        <position position="280"/>
    </location>
    <ligand>
        <name>Zn(2+)</name>
        <dbReference type="ChEBI" id="CHEBI:29105"/>
    </ligand>
</feature>